<sequence>MNRRDMGLGVIVATFWGLNFIAIKLGVAEVPPLMLVAIRFLLVAIPAVFFMPRPPISWKGLFIMSMTLYVGQFGFLFLGIKLGMPSGLASLVHQSQAFFTLLLAVAFLKEKLHWHHLTGLLIAGSGIGIIAYEQNAGASALGFWMVLTASFSWGVGNVIMRKVTLGVPPFSMLSLVVWSGLVSVLPTALLSLVIEGFESWKVAYASMDWISLASVAYLAYGASLIGYGLWGRLLAKYPATTVAPFSLLVPVVGISSTALFFGESITLLQGAGSLLVMVGLMINVFGGRIFKFYKVQ</sequence>
<dbReference type="PANTHER" id="PTHR32322">
    <property type="entry name" value="INNER MEMBRANE TRANSPORTER"/>
    <property type="match status" value="1"/>
</dbReference>
<evidence type="ECO:0000256" key="4">
    <source>
        <dbReference type="ARBA" id="ARBA00022989"/>
    </source>
</evidence>
<evidence type="ECO:0000313" key="8">
    <source>
        <dbReference type="EMBL" id="SFI23045.1"/>
    </source>
</evidence>
<proteinExistence type="inferred from homology"/>
<dbReference type="InterPro" id="IPR050638">
    <property type="entry name" value="AA-Vitamin_Transporters"/>
</dbReference>
<dbReference type="InterPro" id="IPR000620">
    <property type="entry name" value="EamA_dom"/>
</dbReference>
<dbReference type="EMBL" id="FOQA01000009">
    <property type="protein sequence ID" value="SFI23045.1"/>
    <property type="molecule type" value="Genomic_DNA"/>
</dbReference>
<organism evidence="8 9">
    <name type="scientific">Tindallia magadiensis</name>
    <dbReference type="NCBI Taxonomy" id="69895"/>
    <lineage>
        <taxon>Bacteria</taxon>
        <taxon>Bacillati</taxon>
        <taxon>Bacillota</taxon>
        <taxon>Clostridia</taxon>
        <taxon>Peptostreptococcales</taxon>
        <taxon>Tindalliaceae</taxon>
        <taxon>Tindallia</taxon>
    </lineage>
</organism>
<keyword evidence="3 6" id="KW-0812">Transmembrane</keyword>
<feature type="transmembrane region" description="Helical" evidence="6">
    <location>
        <begin position="114"/>
        <end position="132"/>
    </location>
</feature>
<evidence type="ECO:0000256" key="2">
    <source>
        <dbReference type="ARBA" id="ARBA00007362"/>
    </source>
</evidence>
<evidence type="ECO:0000256" key="1">
    <source>
        <dbReference type="ARBA" id="ARBA00004141"/>
    </source>
</evidence>
<dbReference type="STRING" id="69895.SAMN05192551_10948"/>
<evidence type="ECO:0000256" key="3">
    <source>
        <dbReference type="ARBA" id="ARBA00022692"/>
    </source>
</evidence>
<keyword evidence="4 6" id="KW-1133">Transmembrane helix</keyword>
<feature type="transmembrane region" description="Helical" evidence="6">
    <location>
        <begin position="7"/>
        <end position="27"/>
    </location>
</feature>
<dbReference type="GO" id="GO:0016020">
    <property type="term" value="C:membrane"/>
    <property type="evidence" value="ECO:0007669"/>
    <property type="project" value="UniProtKB-SubCell"/>
</dbReference>
<evidence type="ECO:0000313" key="9">
    <source>
        <dbReference type="Proteomes" id="UP000199287"/>
    </source>
</evidence>
<dbReference type="PANTHER" id="PTHR32322:SF9">
    <property type="entry name" value="AMINO-ACID METABOLITE EFFLUX PUMP-RELATED"/>
    <property type="match status" value="1"/>
</dbReference>
<accession>A0A1I3GHR2</accession>
<comment type="similarity">
    <text evidence="2">Belongs to the EamA transporter family.</text>
</comment>
<dbReference type="SUPFAM" id="SSF103481">
    <property type="entry name" value="Multidrug resistance efflux transporter EmrE"/>
    <property type="match status" value="2"/>
</dbReference>
<feature type="transmembrane region" description="Helical" evidence="6">
    <location>
        <begin position="138"/>
        <end position="160"/>
    </location>
</feature>
<keyword evidence="9" id="KW-1185">Reference proteome</keyword>
<feature type="transmembrane region" description="Helical" evidence="6">
    <location>
        <begin position="242"/>
        <end position="261"/>
    </location>
</feature>
<dbReference type="AlphaFoldDB" id="A0A1I3GHR2"/>
<feature type="transmembrane region" description="Helical" evidence="6">
    <location>
        <begin position="60"/>
        <end position="80"/>
    </location>
</feature>
<dbReference type="Proteomes" id="UP000199287">
    <property type="component" value="Unassembled WGS sequence"/>
</dbReference>
<protein>
    <submittedName>
        <fullName evidence="8">O-acetylserine/cysteine efflux transporter</fullName>
    </submittedName>
</protein>
<gene>
    <name evidence="8" type="ORF">SAMN05192551_10948</name>
</gene>
<feature type="transmembrane region" description="Helical" evidence="6">
    <location>
        <begin position="209"/>
        <end position="230"/>
    </location>
</feature>
<dbReference type="Pfam" id="PF00892">
    <property type="entry name" value="EamA"/>
    <property type="match status" value="2"/>
</dbReference>
<name>A0A1I3GHR2_9FIRM</name>
<reference evidence="9" key="1">
    <citation type="submission" date="2016-10" db="EMBL/GenBank/DDBJ databases">
        <authorList>
            <person name="Varghese N."/>
            <person name="Submissions S."/>
        </authorList>
    </citation>
    <scope>NUCLEOTIDE SEQUENCE [LARGE SCALE GENOMIC DNA]</scope>
    <source>
        <strain evidence="9">Z-7934</strain>
    </source>
</reference>
<dbReference type="RefSeq" id="WP_093373228.1">
    <property type="nucleotide sequence ID" value="NZ_FOQA01000009.1"/>
</dbReference>
<feature type="transmembrane region" description="Helical" evidence="6">
    <location>
        <begin position="172"/>
        <end position="194"/>
    </location>
</feature>
<comment type="subcellular location">
    <subcellularLocation>
        <location evidence="1">Membrane</location>
        <topology evidence="1">Multi-pass membrane protein</topology>
    </subcellularLocation>
</comment>
<evidence type="ECO:0000256" key="5">
    <source>
        <dbReference type="ARBA" id="ARBA00023136"/>
    </source>
</evidence>
<feature type="transmembrane region" description="Helical" evidence="6">
    <location>
        <begin position="86"/>
        <end position="107"/>
    </location>
</feature>
<feature type="domain" description="EamA" evidence="7">
    <location>
        <begin position="141"/>
        <end position="284"/>
    </location>
</feature>
<keyword evidence="5 6" id="KW-0472">Membrane</keyword>
<evidence type="ECO:0000259" key="7">
    <source>
        <dbReference type="Pfam" id="PF00892"/>
    </source>
</evidence>
<feature type="transmembrane region" description="Helical" evidence="6">
    <location>
        <begin position="33"/>
        <end position="51"/>
    </location>
</feature>
<feature type="domain" description="EamA" evidence="7">
    <location>
        <begin position="8"/>
        <end position="131"/>
    </location>
</feature>
<evidence type="ECO:0000256" key="6">
    <source>
        <dbReference type="SAM" id="Phobius"/>
    </source>
</evidence>
<dbReference type="OrthoDB" id="67135at2"/>
<dbReference type="InterPro" id="IPR037185">
    <property type="entry name" value="EmrE-like"/>
</dbReference>
<feature type="transmembrane region" description="Helical" evidence="6">
    <location>
        <begin position="267"/>
        <end position="286"/>
    </location>
</feature>